<dbReference type="SUPFAM" id="SSF56112">
    <property type="entry name" value="Protein kinase-like (PK-like)"/>
    <property type="match status" value="2"/>
</dbReference>
<feature type="region of interest" description="Disordered" evidence="1">
    <location>
        <begin position="102"/>
        <end position="125"/>
    </location>
</feature>
<comment type="caution">
    <text evidence="2">The sequence shown here is derived from an EMBL/GenBank/DDBJ whole genome shotgun (WGS) entry which is preliminary data.</text>
</comment>
<dbReference type="Gene3D" id="1.10.510.10">
    <property type="entry name" value="Transferase(Phosphotransferase) domain 1"/>
    <property type="match status" value="1"/>
</dbReference>
<name>A0AAD4H9U3_9FUNG</name>
<evidence type="ECO:0000313" key="2">
    <source>
        <dbReference type="EMBL" id="KAG0278923.1"/>
    </source>
</evidence>
<feature type="compositionally biased region" description="Basic and acidic residues" evidence="1">
    <location>
        <begin position="102"/>
        <end position="116"/>
    </location>
</feature>
<accession>A0AAD4H9U3</accession>
<dbReference type="EMBL" id="JAAAIL010000160">
    <property type="protein sequence ID" value="KAG0278923.1"/>
    <property type="molecule type" value="Genomic_DNA"/>
</dbReference>
<dbReference type="InterPro" id="IPR011009">
    <property type="entry name" value="Kinase-like_dom_sf"/>
</dbReference>
<keyword evidence="3" id="KW-1185">Reference proteome</keyword>
<evidence type="ECO:0008006" key="4">
    <source>
        <dbReference type="Google" id="ProtNLM"/>
    </source>
</evidence>
<dbReference type="Proteomes" id="UP001194580">
    <property type="component" value="Unassembled WGS sequence"/>
</dbReference>
<dbReference type="AlphaFoldDB" id="A0AAD4H9U3"/>
<proteinExistence type="predicted"/>
<reference evidence="2" key="1">
    <citation type="journal article" date="2020" name="Fungal Divers.">
        <title>Resolving the Mortierellaceae phylogeny through synthesis of multi-gene phylogenetics and phylogenomics.</title>
        <authorList>
            <person name="Vandepol N."/>
            <person name="Liber J."/>
            <person name="Desiro A."/>
            <person name="Na H."/>
            <person name="Kennedy M."/>
            <person name="Barry K."/>
            <person name="Grigoriev I.V."/>
            <person name="Miller A.N."/>
            <person name="O'Donnell K."/>
            <person name="Stajich J.E."/>
            <person name="Bonito G."/>
        </authorList>
    </citation>
    <scope>NUCLEOTIDE SEQUENCE</scope>
    <source>
        <strain evidence="2">NRRL 28262</strain>
    </source>
</reference>
<evidence type="ECO:0000256" key="1">
    <source>
        <dbReference type="SAM" id="MobiDB-lite"/>
    </source>
</evidence>
<sequence>MAGTLATDNRRKYSSFDSIENLTVDGVKASKGHLGMIFLSKWEVRDLCVVSKILRRPSSLATSSSLTILNYSHRASSPPRTCAQSHCPGSEVLRDYDLSVHDHKEEHEDSSHKEPVDLTSLGASDPNAENPLHLAKKVLKGVALGLQSLHQRNILSQDLKPQNILLKAKWAKFVELRQAFENAKRPRN</sequence>
<organism evidence="2 3">
    <name type="scientific">Linnemannia exigua</name>
    <dbReference type="NCBI Taxonomy" id="604196"/>
    <lineage>
        <taxon>Eukaryota</taxon>
        <taxon>Fungi</taxon>
        <taxon>Fungi incertae sedis</taxon>
        <taxon>Mucoromycota</taxon>
        <taxon>Mortierellomycotina</taxon>
        <taxon>Mortierellomycetes</taxon>
        <taxon>Mortierellales</taxon>
        <taxon>Mortierellaceae</taxon>
        <taxon>Linnemannia</taxon>
    </lineage>
</organism>
<evidence type="ECO:0000313" key="3">
    <source>
        <dbReference type="Proteomes" id="UP001194580"/>
    </source>
</evidence>
<gene>
    <name evidence="2" type="ORF">BGZ95_002768</name>
</gene>
<protein>
    <recommendedName>
        <fullName evidence="4">Protein kinase domain-containing protein</fullName>
    </recommendedName>
</protein>